<name>A0A6V8Q3S9_9ACTN</name>
<proteinExistence type="predicted"/>
<feature type="transmembrane region" description="Helical" evidence="1">
    <location>
        <begin position="12"/>
        <end position="31"/>
    </location>
</feature>
<dbReference type="Proteomes" id="UP000569018">
    <property type="component" value="Unassembled WGS sequence"/>
</dbReference>
<evidence type="ECO:0000313" key="4">
    <source>
        <dbReference type="Proteomes" id="UP000569018"/>
    </source>
</evidence>
<keyword evidence="1" id="KW-1133">Transmembrane helix</keyword>
<dbReference type="RefSeq" id="WP_219857085.1">
    <property type="nucleotide sequence ID" value="NZ_BLRZ01000072.1"/>
</dbReference>
<keyword evidence="1" id="KW-0812">Transmembrane</keyword>
<comment type="caution">
    <text evidence="3">The sequence shown here is derived from an EMBL/GenBank/DDBJ whole genome shotgun (WGS) entry which is preliminary data.</text>
</comment>
<evidence type="ECO:0000313" key="5">
    <source>
        <dbReference type="Proteomes" id="UP000585609"/>
    </source>
</evidence>
<evidence type="ECO:0000256" key="1">
    <source>
        <dbReference type="SAM" id="Phobius"/>
    </source>
</evidence>
<gene>
    <name evidence="2" type="ORF">HKBW3S09_00896</name>
    <name evidence="3" type="ORF">HKBW3S47_01077</name>
</gene>
<organism evidence="3 4">
    <name type="scientific">Candidatus Hakubella thermalkaliphila</name>
    <dbReference type="NCBI Taxonomy" id="2754717"/>
    <lineage>
        <taxon>Bacteria</taxon>
        <taxon>Bacillati</taxon>
        <taxon>Actinomycetota</taxon>
        <taxon>Actinomycetota incertae sedis</taxon>
        <taxon>Candidatus Hakubellales</taxon>
        <taxon>Candidatus Hakubellaceae</taxon>
        <taxon>Candidatus Hakubella</taxon>
    </lineage>
</organism>
<evidence type="ECO:0000313" key="2">
    <source>
        <dbReference type="EMBL" id="GFP23429.1"/>
    </source>
</evidence>
<accession>A0A6V8Q3S9</accession>
<sequence>PARTEMEGLLVPIFALFVLLIGLYACLRLLFGRRVTEDVVARFVYDALKAIFTSPFKIIGFIFRKVF</sequence>
<dbReference type="AlphaFoldDB" id="A0A6V8Q3S9"/>
<feature type="non-terminal residue" evidence="3">
    <location>
        <position position="1"/>
    </location>
</feature>
<dbReference type="EMBL" id="BLRW01000109">
    <property type="protein sequence ID" value="GFP23429.1"/>
    <property type="molecule type" value="Genomic_DNA"/>
</dbReference>
<keyword evidence="1" id="KW-0472">Membrane</keyword>
<dbReference type="Proteomes" id="UP000585609">
    <property type="component" value="Unassembled WGS sequence"/>
</dbReference>
<protein>
    <submittedName>
        <fullName evidence="3">Uncharacterized protein</fullName>
    </submittedName>
</protein>
<evidence type="ECO:0000313" key="3">
    <source>
        <dbReference type="EMBL" id="GFP39378.1"/>
    </source>
</evidence>
<reference evidence="4 5" key="1">
    <citation type="journal article" date="2020" name="Front. Microbiol.">
        <title>Single-cell genomics of novel Actinobacteria with the Wood-Ljungdahl pathway discovered in a serpentinizing system.</title>
        <authorList>
            <person name="Merino N."/>
            <person name="Kawai M."/>
            <person name="Boyd E.S."/>
            <person name="Colman D.R."/>
            <person name="McGlynn S.E."/>
            <person name="Nealson K.H."/>
            <person name="Kurokawa K."/>
            <person name="Hongoh Y."/>
        </authorList>
    </citation>
    <scope>NUCLEOTIDE SEQUENCE [LARGE SCALE GENOMIC DNA]</scope>
    <source>
        <strain evidence="2 5">S09_30</strain>
        <strain evidence="3 4">S47</strain>
    </source>
</reference>
<dbReference type="EMBL" id="BLSD01000048">
    <property type="protein sequence ID" value="GFP39378.1"/>
    <property type="molecule type" value="Genomic_DNA"/>
</dbReference>